<dbReference type="Pfam" id="PF14529">
    <property type="entry name" value="Exo_endo_phos_2"/>
    <property type="match status" value="1"/>
</dbReference>
<dbReference type="InterPro" id="IPR005135">
    <property type="entry name" value="Endo/exonuclease/phosphatase"/>
</dbReference>
<sequence length="196" mass="22714">MIDEWNTKIETIPERTLIGAVYVPPGKSPPLHLFSKYRNKPFFIFGDFNAKHSSWDCEINNNSGNQIASWLEQTGNSMILPNKSTSRRSNSIIDFGLTHDASGWITEVLDEDVPIGVFFLIFYFWFISIGYHCLWDRSSIYKSAKTYRPPWPPSLVFLAQQIVFRTFVSFQNWFYGLLMAERTAEKRRIEGPVTKA</sequence>
<protein>
    <recommendedName>
        <fullName evidence="2">Endonuclease/exonuclease/phosphatase domain-containing protein</fullName>
    </recommendedName>
</protein>
<dbReference type="Gene3D" id="3.60.10.10">
    <property type="entry name" value="Endonuclease/exonuclease/phosphatase"/>
    <property type="match status" value="1"/>
</dbReference>
<evidence type="ECO:0000313" key="3">
    <source>
        <dbReference type="EMBL" id="CAF3682696.1"/>
    </source>
</evidence>
<evidence type="ECO:0000259" key="2">
    <source>
        <dbReference type="Pfam" id="PF14529"/>
    </source>
</evidence>
<dbReference type="InterPro" id="IPR036691">
    <property type="entry name" value="Endo/exonu/phosph_ase_sf"/>
</dbReference>
<dbReference type="EMBL" id="CAJOBD010000524">
    <property type="protein sequence ID" value="CAF3682696.1"/>
    <property type="molecule type" value="Genomic_DNA"/>
</dbReference>
<comment type="caution">
    <text evidence="3">The sequence shown here is derived from an EMBL/GenBank/DDBJ whole genome shotgun (WGS) entry which is preliminary data.</text>
</comment>
<feature type="transmembrane region" description="Helical" evidence="1">
    <location>
        <begin position="113"/>
        <end position="134"/>
    </location>
</feature>
<keyword evidence="1" id="KW-0472">Membrane</keyword>
<gene>
    <name evidence="3" type="ORF">JBS370_LOCUS8310</name>
</gene>
<keyword evidence="1" id="KW-1133">Transmembrane helix</keyword>
<reference evidence="3" key="1">
    <citation type="submission" date="2021-02" db="EMBL/GenBank/DDBJ databases">
        <authorList>
            <person name="Nowell W R."/>
        </authorList>
    </citation>
    <scope>NUCLEOTIDE SEQUENCE</scope>
</reference>
<dbReference type="GO" id="GO:0003824">
    <property type="term" value="F:catalytic activity"/>
    <property type="evidence" value="ECO:0007669"/>
    <property type="project" value="InterPro"/>
</dbReference>
<accession>A0A818T6H3</accession>
<evidence type="ECO:0000256" key="1">
    <source>
        <dbReference type="SAM" id="Phobius"/>
    </source>
</evidence>
<evidence type="ECO:0000313" key="4">
    <source>
        <dbReference type="Proteomes" id="UP000663836"/>
    </source>
</evidence>
<feature type="domain" description="Endonuclease/exonuclease/phosphatase" evidence="2">
    <location>
        <begin position="20"/>
        <end position="100"/>
    </location>
</feature>
<keyword evidence="1" id="KW-0812">Transmembrane</keyword>
<proteinExistence type="predicted"/>
<organism evidence="3 4">
    <name type="scientific">Rotaria sordida</name>
    <dbReference type="NCBI Taxonomy" id="392033"/>
    <lineage>
        <taxon>Eukaryota</taxon>
        <taxon>Metazoa</taxon>
        <taxon>Spiralia</taxon>
        <taxon>Gnathifera</taxon>
        <taxon>Rotifera</taxon>
        <taxon>Eurotatoria</taxon>
        <taxon>Bdelloidea</taxon>
        <taxon>Philodinida</taxon>
        <taxon>Philodinidae</taxon>
        <taxon>Rotaria</taxon>
    </lineage>
</organism>
<dbReference type="SUPFAM" id="SSF56219">
    <property type="entry name" value="DNase I-like"/>
    <property type="match status" value="1"/>
</dbReference>
<name>A0A818T6H3_9BILA</name>
<dbReference type="AlphaFoldDB" id="A0A818T6H3"/>
<dbReference type="Proteomes" id="UP000663836">
    <property type="component" value="Unassembled WGS sequence"/>
</dbReference>